<evidence type="ECO:0000256" key="1">
    <source>
        <dbReference type="ARBA" id="ARBA00023015"/>
    </source>
</evidence>
<gene>
    <name evidence="5" type="ORF">GHK62_26385</name>
</gene>
<dbReference type="Pfam" id="PF01638">
    <property type="entry name" value="HxlR"/>
    <property type="match status" value="1"/>
</dbReference>
<keyword evidence="6" id="KW-1185">Reference proteome</keyword>
<dbReference type="InterPro" id="IPR002577">
    <property type="entry name" value="HTH_HxlR"/>
</dbReference>
<dbReference type="PANTHER" id="PTHR33204">
    <property type="entry name" value="TRANSCRIPTIONAL REGULATOR, MARR FAMILY"/>
    <property type="match status" value="1"/>
</dbReference>
<feature type="domain" description="HTH hxlR-type" evidence="4">
    <location>
        <begin position="16"/>
        <end position="115"/>
    </location>
</feature>
<evidence type="ECO:0000313" key="6">
    <source>
        <dbReference type="Proteomes" id="UP000439983"/>
    </source>
</evidence>
<evidence type="ECO:0000256" key="2">
    <source>
        <dbReference type="ARBA" id="ARBA00023125"/>
    </source>
</evidence>
<sequence>MPMPAPPNNPGTNPDCRKVDAILGHIGDEWTILTITMLADQPRRFNELKRLIGGISQQMVTRTLKALEADGMVARKVHPTVPPQVEYGLIDLGSSLAAPVMQLATWVLEHLGEIEAQRALHDEAAKHVRR</sequence>
<comment type="caution">
    <text evidence="5">The sequence shown here is derived from an EMBL/GenBank/DDBJ whole genome shotgun (WGS) entry which is preliminary data.</text>
</comment>
<reference evidence="5 6" key="1">
    <citation type="journal article" date="2013" name="Genome Biol.">
        <title>Comparative genomics of the core and accessory genomes of 48 Sinorhizobium strains comprising five genospecies.</title>
        <authorList>
            <person name="Sugawara M."/>
            <person name="Epstein B."/>
            <person name="Badgley B.D."/>
            <person name="Unno T."/>
            <person name="Xu L."/>
            <person name="Reese J."/>
            <person name="Gyaneshwar P."/>
            <person name="Denny R."/>
            <person name="Mudge J."/>
            <person name="Bharti A.K."/>
            <person name="Farmer A.D."/>
            <person name="May G.D."/>
            <person name="Woodward J.E."/>
            <person name="Medigue C."/>
            <person name="Vallenet D."/>
            <person name="Lajus A."/>
            <person name="Rouy Z."/>
            <person name="Martinez-Vaz B."/>
            <person name="Tiffin P."/>
            <person name="Young N.D."/>
            <person name="Sadowsky M.J."/>
        </authorList>
    </citation>
    <scope>NUCLEOTIDE SEQUENCE [LARGE SCALE GENOMIC DNA]</scope>
    <source>
        <strain evidence="5 6">USDA4894</strain>
    </source>
</reference>
<dbReference type="PROSITE" id="PS51118">
    <property type="entry name" value="HTH_HXLR"/>
    <property type="match status" value="1"/>
</dbReference>
<evidence type="ECO:0000256" key="3">
    <source>
        <dbReference type="ARBA" id="ARBA00023163"/>
    </source>
</evidence>
<dbReference type="OrthoDB" id="9800350at2"/>
<keyword evidence="2" id="KW-0238">DNA-binding</keyword>
<evidence type="ECO:0000313" key="5">
    <source>
        <dbReference type="EMBL" id="MQX18138.1"/>
    </source>
</evidence>
<dbReference type="Proteomes" id="UP000439983">
    <property type="component" value="Unassembled WGS sequence"/>
</dbReference>
<proteinExistence type="predicted"/>
<keyword evidence="1" id="KW-0805">Transcription regulation</keyword>
<name>A0A6N7LLQ6_SINTE</name>
<dbReference type="Gene3D" id="1.10.10.10">
    <property type="entry name" value="Winged helix-like DNA-binding domain superfamily/Winged helix DNA-binding domain"/>
    <property type="match status" value="1"/>
</dbReference>
<dbReference type="AlphaFoldDB" id="A0A6N7LLQ6"/>
<dbReference type="RefSeq" id="WP_153441964.1">
    <property type="nucleotide sequence ID" value="NZ_JACIGA010000014.1"/>
</dbReference>
<evidence type="ECO:0000259" key="4">
    <source>
        <dbReference type="PROSITE" id="PS51118"/>
    </source>
</evidence>
<dbReference type="SUPFAM" id="SSF46785">
    <property type="entry name" value="Winged helix' DNA-binding domain"/>
    <property type="match status" value="1"/>
</dbReference>
<dbReference type="GO" id="GO:0003677">
    <property type="term" value="F:DNA binding"/>
    <property type="evidence" value="ECO:0007669"/>
    <property type="project" value="UniProtKB-KW"/>
</dbReference>
<accession>A0A6N7LLQ6</accession>
<dbReference type="InterPro" id="IPR036388">
    <property type="entry name" value="WH-like_DNA-bd_sf"/>
</dbReference>
<organism evidence="5 6">
    <name type="scientific">Sinorhizobium terangae</name>
    <dbReference type="NCBI Taxonomy" id="110322"/>
    <lineage>
        <taxon>Bacteria</taxon>
        <taxon>Pseudomonadati</taxon>
        <taxon>Pseudomonadota</taxon>
        <taxon>Alphaproteobacteria</taxon>
        <taxon>Hyphomicrobiales</taxon>
        <taxon>Rhizobiaceae</taxon>
        <taxon>Sinorhizobium/Ensifer group</taxon>
        <taxon>Sinorhizobium</taxon>
    </lineage>
</organism>
<dbReference type="EMBL" id="WITC01000116">
    <property type="protein sequence ID" value="MQX18138.1"/>
    <property type="molecule type" value="Genomic_DNA"/>
</dbReference>
<keyword evidence="3" id="KW-0804">Transcription</keyword>
<dbReference type="PANTHER" id="PTHR33204:SF39">
    <property type="entry name" value="TRANSCRIPTIONAL REGULATORY PROTEIN"/>
    <property type="match status" value="1"/>
</dbReference>
<protein>
    <submittedName>
        <fullName evidence="5">Transcriptional regulator</fullName>
    </submittedName>
</protein>
<dbReference type="InterPro" id="IPR036390">
    <property type="entry name" value="WH_DNA-bd_sf"/>
</dbReference>